<dbReference type="SUPFAM" id="SSF52833">
    <property type="entry name" value="Thioredoxin-like"/>
    <property type="match status" value="1"/>
</dbReference>
<evidence type="ECO:0000313" key="1">
    <source>
        <dbReference type="EMBL" id="MFC4675909.1"/>
    </source>
</evidence>
<proteinExistence type="predicted"/>
<sequence>RVGDKATDITYTLAGGQTGRLYGLPKEYTLLFFYNPDCPACKETTASLASSEVINSLLLSGRLDILAVYPDSDLALWKKHTGQMPPSWIISYDKGQALFGKKLYDLKALPALYLLDAFKHVLLKDASAQAVEQYLAPQLPPRSR</sequence>
<dbReference type="Gene3D" id="3.40.30.10">
    <property type="entry name" value="Glutaredoxin"/>
    <property type="match status" value="1"/>
</dbReference>
<evidence type="ECO:0000313" key="2">
    <source>
        <dbReference type="Proteomes" id="UP001596023"/>
    </source>
</evidence>
<name>A0ABV9L098_9BACT</name>
<protein>
    <submittedName>
        <fullName evidence="1">Thioredoxin family protein</fullName>
    </submittedName>
</protein>
<accession>A0ABV9L098</accession>
<dbReference type="EMBL" id="JBHSGN010000119">
    <property type="protein sequence ID" value="MFC4675909.1"/>
    <property type="molecule type" value="Genomic_DNA"/>
</dbReference>
<keyword evidence="2" id="KW-1185">Reference proteome</keyword>
<feature type="non-terminal residue" evidence="1">
    <location>
        <position position="1"/>
    </location>
</feature>
<gene>
    <name evidence="1" type="ORF">ACFO6W_19665</name>
</gene>
<dbReference type="RefSeq" id="WP_379999597.1">
    <property type="nucleotide sequence ID" value="NZ_JBHSGN010000119.1"/>
</dbReference>
<comment type="caution">
    <text evidence="1">The sequence shown here is derived from an EMBL/GenBank/DDBJ whole genome shotgun (WGS) entry which is preliminary data.</text>
</comment>
<dbReference type="Proteomes" id="UP001596023">
    <property type="component" value="Unassembled WGS sequence"/>
</dbReference>
<organism evidence="1 2">
    <name type="scientific">Dysgonomonas termitidis</name>
    <dbReference type="NCBI Taxonomy" id="1516126"/>
    <lineage>
        <taxon>Bacteria</taxon>
        <taxon>Pseudomonadati</taxon>
        <taxon>Bacteroidota</taxon>
        <taxon>Bacteroidia</taxon>
        <taxon>Bacteroidales</taxon>
        <taxon>Dysgonomonadaceae</taxon>
        <taxon>Dysgonomonas</taxon>
    </lineage>
</organism>
<reference evidence="2" key="1">
    <citation type="journal article" date="2019" name="Int. J. Syst. Evol. Microbiol.">
        <title>The Global Catalogue of Microorganisms (GCM) 10K type strain sequencing project: providing services to taxonomists for standard genome sequencing and annotation.</title>
        <authorList>
            <consortium name="The Broad Institute Genomics Platform"/>
            <consortium name="The Broad Institute Genome Sequencing Center for Infectious Disease"/>
            <person name="Wu L."/>
            <person name="Ma J."/>
        </authorList>
    </citation>
    <scope>NUCLEOTIDE SEQUENCE [LARGE SCALE GENOMIC DNA]</scope>
    <source>
        <strain evidence="2">CCUG 66188</strain>
    </source>
</reference>
<dbReference type="InterPro" id="IPR036249">
    <property type="entry name" value="Thioredoxin-like_sf"/>
</dbReference>